<dbReference type="InterPro" id="IPR039331">
    <property type="entry name" value="PAPs-like"/>
</dbReference>
<dbReference type="GO" id="GO:0003993">
    <property type="term" value="F:acid phosphatase activity"/>
    <property type="evidence" value="ECO:0007669"/>
    <property type="project" value="InterPro"/>
</dbReference>
<dbReference type="Proteomes" id="UP000636960">
    <property type="component" value="Unassembled WGS sequence"/>
</dbReference>
<evidence type="ECO:0000313" key="4">
    <source>
        <dbReference type="EMBL" id="GIE97257.1"/>
    </source>
</evidence>
<dbReference type="Pfam" id="PF16656">
    <property type="entry name" value="Pur_ac_phosph_N"/>
    <property type="match status" value="1"/>
</dbReference>
<dbReference type="SUPFAM" id="SSF49363">
    <property type="entry name" value="Purple acid phosphatase, N-terminal domain"/>
    <property type="match status" value="1"/>
</dbReference>
<sequence length="531" mass="58153">MDIPRMGLPDRLATRLSMAEQHEILSRRTGLRRRSLLAAGAAAAGVTLAGDQARATPAVLRRRAKLPGKLVVPFGRHLAWGSNPRTQMRIAWQVPHRVDKPFVRVGDSPWNLGQRVGADVRVLHSELAGKIAPLDQYYVHAAVDDLEPGRTYYYAVGHDGFDPSDLASFGRVDAFSTAPSRRRVAAPFTFTAFGDQGVSYQALRNDGQVAAQNPAFHLHAGDLCYADSSGQGKITDLYDPRTWDQFLAQTEPVAASVPWMATVGNHDMEALYSHHGYGGQLARWDFPDNGPAKSVGVYSFIYGNVGVVALDSNDVSFEVSNNRGYTGGAQTRWLDERLKFLRGQPDIDFIVVFGHHCAYSTTVNHASEGGVRSLWVPLFDKYRVDLVINGHNHIYERADTIRAGKPRKTPVGDTVRPENDGTTYVTAGAAGAGLYDFAVPDSYAGKERDAGEIDSFVWADGREKVDEKVTWSRVRYTGFSFVAVDVDPADEGQTTTMTVRALTPSGREIDRVVIARKAGGDARHHLSDDVA</sequence>
<evidence type="ECO:0008006" key="6">
    <source>
        <dbReference type="Google" id="ProtNLM"/>
    </source>
</evidence>
<dbReference type="AlphaFoldDB" id="A0A919K1P7"/>
<feature type="domain" description="Purple acid phosphatase N-terminal" evidence="3">
    <location>
        <begin position="73"/>
        <end position="167"/>
    </location>
</feature>
<name>A0A919K1P7_9ACTN</name>
<keyword evidence="5" id="KW-1185">Reference proteome</keyword>
<dbReference type="PANTHER" id="PTHR22953">
    <property type="entry name" value="ACID PHOSPHATASE RELATED"/>
    <property type="match status" value="1"/>
</dbReference>
<dbReference type="InterPro" id="IPR004843">
    <property type="entry name" value="Calcineurin-like_PHP"/>
</dbReference>
<gene>
    <name evidence="4" type="ORF">Ari01nite_47220</name>
</gene>
<evidence type="ECO:0000313" key="5">
    <source>
        <dbReference type="Proteomes" id="UP000636960"/>
    </source>
</evidence>
<organism evidence="4 5">
    <name type="scientific">Paractinoplanes rishiriensis</name>
    <dbReference type="NCBI Taxonomy" id="1050105"/>
    <lineage>
        <taxon>Bacteria</taxon>
        <taxon>Bacillati</taxon>
        <taxon>Actinomycetota</taxon>
        <taxon>Actinomycetes</taxon>
        <taxon>Micromonosporales</taxon>
        <taxon>Micromonosporaceae</taxon>
        <taxon>Paractinoplanes</taxon>
    </lineage>
</organism>
<dbReference type="Pfam" id="PF00149">
    <property type="entry name" value="Metallophos"/>
    <property type="match status" value="1"/>
</dbReference>
<proteinExistence type="predicted"/>
<dbReference type="Gene3D" id="3.60.21.10">
    <property type="match status" value="1"/>
</dbReference>
<keyword evidence="1" id="KW-0732">Signal</keyword>
<feature type="domain" description="Calcineurin-like phosphoesterase" evidence="2">
    <location>
        <begin position="194"/>
        <end position="395"/>
    </location>
</feature>
<dbReference type="SUPFAM" id="SSF56300">
    <property type="entry name" value="Metallo-dependent phosphatases"/>
    <property type="match status" value="1"/>
</dbReference>
<dbReference type="Gene3D" id="2.60.40.380">
    <property type="entry name" value="Purple acid phosphatase-like, N-terminal"/>
    <property type="match status" value="1"/>
</dbReference>
<dbReference type="PANTHER" id="PTHR22953:SF153">
    <property type="entry name" value="PURPLE ACID PHOSPHATASE"/>
    <property type="match status" value="1"/>
</dbReference>
<evidence type="ECO:0000256" key="1">
    <source>
        <dbReference type="ARBA" id="ARBA00022729"/>
    </source>
</evidence>
<dbReference type="PROSITE" id="PS51318">
    <property type="entry name" value="TAT"/>
    <property type="match status" value="1"/>
</dbReference>
<evidence type="ECO:0000259" key="3">
    <source>
        <dbReference type="Pfam" id="PF16656"/>
    </source>
</evidence>
<protein>
    <recommendedName>
        <fullName evidence="6">Phosphoesterase</fullName>
    </recommendedName>
</protein>
<evidence type="ECO:0000259" key="2">
    <source>
        <dbReference type="Pfam" id="PF00149"/>
    </source>
</evidence>
<accession>A0A919K1P7</accession>
<dbReference type="InterPro" id="IPR015914">
    <property type="entry name" value="PAPs_N"/>
</dbReference>
<dbReference type="GO" id="GO:0046872">
    <property type="term" value="F:metal ion binding"/>
    <property type="evidence" value="ECO:0007669"/>
    <property type="project" value="InterPro"/>
</dbReference>
<dbReference type="InterPro" id="IPR029052">
    <property type="entry name" value="Metallo-depent_PP-like"/>
</dbReference>
<dbReference type="RefSeq" id="WP_239162953.1">
    <property type="nucleotide sequence ID" value="NZ_BOMV01000055.1"/>
</dbReference>
<comment type="caution">
    <text evidence="4">The sequence shown here is derived from an EMBL/GenBank/DDBJ whole genome shotgun (WGS) entry which is preliminary data.</text>
</comment>
<reference evidence="4" key="1">
    <citation type="submission" date="2021-01" db="EMBL/GenBank/DDBJ databases">
        <title>Whole genome shotgun sequence of Actinoplanes rishiriensis NBRC 108556.</title>
        <authorList>
            <person name="Komaki H."/>
            <person name="Tamura T."/>
        </authorList>
    </citation>
    <scope>NUCLEOTIDE SEQUENCE</scope>
    <source>
        <strain evidence="4">NBRC 108556</strain>
    </source>
</reference>
<dbReference type="InterPro" id="IPR008963">
    <property type="entry name" value="Purple_acid_Pase-like_N"/>
</dbReference>
<dbReference type="EMBL" id="BOMV01000055">
    <property type="protein sequence ID" value="GIE97257.1"/>
    <property type="molecule type" value="Genomic_DNA"/>
</dbReference>
<dbReference type="InterPro" id="IPR006311">
    <property type="entry name" value="TAT_signal"/>
</dbReference>